<dbReference type="Pfam" id="PF07686">
    <property type="entry name" value="V-set"/>
    <property type="match status" value="1"/>
</dbReference>
<evidence type="ECO:0000259" key="5">
    <source>
        <dbReference type="PROSITE" id="PS50835"/>
    </source>
</evidence>
<dbReference type="CDD" id="cd05716">
    <property type="entry name" value="IgV_pIgR_like"/>
    <property type="match status" value="1"/>
</dbReference>
<organism evidence="6 7">
    <name type="scientific">Anas zonorhyncha</name>
    <name type="common">Eastern spot-billed duck</name>
    <dbReference type="NCBI Taxonomy" id="75864"/>
    <lineage>
        <taxon>Eukaryota</taxon>
        <taxon>Metazoa</taxon>
        <taxon>Chordata</taxon>
        <taxon>Craniata</taxon>
        <taxon>Vertebrata</taxon>
        <taxon>Euteleostomi</taxon>
        <taxon>Archelosauria</taxon>
        <taxon>Archosauria</taxon>
        <taxon>Dinosauria</taxon>
        <taxon>Saurischia</taxon>
        <taxon>Theropoda</taxon>
        <taxon>Coelurosauria</taxon>
        <taxon>Aves</taxon>
        <taxon>Neognathae</taxon>
        <taxon>Galloanserae</taxon>
        <taxon>Anseriformes</taxon>
        <taxon>Anatidae</taxon>
        <taxon>Anatinae</taxon>
        <taxon>Anas</taxon>
    </lineage>
</organism>
<dbReference type="InterPro" id="IPR013783">
    <property type="entry name" value="Ig-like_fold"/>
</dbReference>
<dbReference type="PROSITE" id="PS50835">
    <property type="entry name" value="IG_LIKE"/>
    <property type="match status" value="1"/>
</dbReference>
<feature type="signal peptide" evidence="4">
    <location>
        <begin position="1"/>
        <end position="20"/>
    </location>
</feature>
<dbReference type="InterPro" id="IPR036179">
    <property type="entry name" value="Ig-like_dom_sf"/>
</dbReference>
<dbReference type="PANTHER" id="PTHR11860">
    <property type="entry name" value="POLYMERIC-IMMUNOGLOBULIN RECEPTOR"/>
    <property type="match status" value="1"/>
</dbReference>
<name>A0A8B9U2E0_9AVES</name>
<comment type="subcellular location">
    <subcellularLocation>
        <location evidence="1">Membrane</location>
    </subcellularLocation>
</comment>
<dbReference type="Gene3D" id="2.60.40.10">
    <property type="entry name" value="Immunoglobulins"/>
    <property type="match status" value="1"/>
</dbReference>
<evidence type="ECO:0000313" key="7">
    <source>
        <dbReference type="Proteomes" id="UP000694549"/>
    </source>
</evidence>
<reference evidence="6" key="2">
    <citation type="submission" date="2025-09" db="UniProtKB">
        <authorList>
            <consortium name="Ensembl"/>
        </authorList>
    </citation>
    <scope>IDENTIFICATION</scope>
</reference>
<dbReference type="PANTHER" id="PTHR11860:SF87">
    <property type="entry name" value="CMRF35-LIKE MOLECULE 8"/>
    <property type="match status" value="1"/>
</dbReference>
<dbReference type="InterPro" id="IPR013106">
    <property type="entry name" value="Ig_V-set"/>
</dbReference>
<evidence type="ECO:0000256" key="3">
    <source>
        <dbReference type="ARBA" id="ARBA00023136"/>
    </source>
</evidence>
<dbReference type="InterPro" id="IPR007110">
    <property type="entry name" value="Ig-like_dom"/>
</dbReference>
<dbReference type="GO" id="GO:0004888">
    <property type="term" value="F:transmembrane signaling receptor activity"/>
    <property type="evidence" value="ECO:0007669"/>
    <property type="project" value="TreeGrafter"/>
</dbReference>
<evidence type="ECO:0000256" key="1">
    <source>
        <dbReference type="ARBA" id="ARBA00004370"/>
    </source>
</evidence>
<keyword evidence="3" id="KW-0472">Membrane</keyword>
<dbReference type="SMART" id="SM00409">
    <property type="entry name" value="IG"/>
    <property type="match status" value="1"/>
</dbReference>
<protein>
    <recommendedName>
        <fullName evidence="5">Ig-like domain-containing protein</fullName>
    </recommendedName>
</protein>
<dbReference type="GO" id="GO:0005886">
    <property type="term" value="C:plasma membrane"/>
    <property type="evidence" value="ECO:0007669"/>
    <property type="project" value="TreeGrafter"/>
</dbReference>
<dbReference type="Ensembl" id="ENSAZOT00000001938.1">
    <property type="protein sequence ID" value="ENSAZOP00000001810.1"/>
    <property type="gene ID" value="ENSAZOG00000001259.1"/>
</dbReference>
<feature type="chain" id="PRO_5034474447" description="Ig-like domain-containing protein" evidence="4">
    <location>
        <begin position="21"/>
        <end position="333"/>
    </location>
</feature>
<proteinExistence type="predicted"/>
<sequence length="333" mass="35044">MRLLLLLLLLLLACTAPCPSAGGRAVRGPGTVRGHVGGSLSVSCSYRHGYEDNSKFWCHPGTIATCAFDVHIIATSESNPQVQRDRFSIWDNRTQRVFTVTIQNLKAKDAGTYRCGVRKPLFDGSDDVKVIVSPGQCLRVPKVQCWCPPGQAEAPGAGAVGGGACPCTVGLRRDGSPGHLGVFQVSPRPLLGAAGAAAPWLWCIALLPVPCSPFLPPWPSPCLCPPALTASSAEPRLPPHFRAVSVLAAHRVPGAPSCSLNSVWGGVCVLGGLGLLGSCCNLPRGWVRAAHLELSALDAAEGMGCRVPRQHGEVLSKPLQHPQCFPCRGREPG</sequence>
<keyword evidence="2" id="KW-0812">Transmembrane</keyword>
<evidence type="ECO:0000256" key="2">
    <source>
        <dbReference type="ARBA" id="ARBA00022692"/>
    </source>
</evidence>
<keyword evidence="7" id="KW-1185">Reference proteome</keyword>
<dbReference type="InterPro" id="IPR003599">
    <property type="entry name" value="Ig_sub"/>
</dbReference>
<evidence type="ECO:0000256" key="4">
    <source>
        <dbReference type="SAM" id="SignalP"/>
    </source>
</evidence>
<dbReference type="AlphaFoldDB" id="A0A8B9U2E0"/>
<reference evidence="6" key="1">
    <citation type="submission" date="2025-08" db="UniProtKB">
        <authorList>
            <consortium name="Ensembl"/>
        </authorList>
    </citation>
    <scope>IDENTIFICATION</scope>
</reference>
<dbReference type="Proteomes" id="UP000694549">
    <property type="component" value="Unplaced"/>
</dbReference>
<evidence type="ECO:0000313" key="6">
    <source>
        <dbReference type="Ensembl" id="ENSAZOP00000001810.1"/>
    </source>
</evidence>
<feature type="domain" description="Ig-like" evidence="5">
    <location>
        <begin position="19"/>
        <end position="133"/>
    </location>
</feature>
<dbReference type="InterPro" id="IPR050671">
    <property type="entry name" value="CD300_family_receptors"/>
</dbReference>
<keyword evidence="4" id="KW-0732">Signal</keyword>
<dbReference type="SUPFAM" id="SSF48726">
    <property type="entry name" value="Immunoglobulin"/>
    <property type="match status" value="1"/>
</dbReference>
<accession>A0A8B9U2E0</accession>